<proteinExistence type="inferred from homology"/>
<keyword evidence="3" id="KW-0456">Lyase</keyword>
<dbReference type="InterPro" id="IPR005000">
    <property type="entry name" value="Aldolase/citrate-lyase_domain"/>
</dbReference>
<reference evidence="5 6" key="1">
    <citation type="submission" date="2018-02" db="EMBL/GenBank/DDBJ databases">
        <title>Genomic Encyclopedia of Archaeal and Bacterial Type Strains, Phase II (KMG-II): from individual species to whole genera.</title>
        <authorList>
            <person name="Goeker M."/>
        </authorList>
    </citation>
    <scope>NUCLEOTIDE SEQUENCE [LARGE SCALE GENOMIC DNA]</scope>
    <source>
        <strain evidence="5 6">DSM 29526</strain>
    </source>
</reference>
<dbReference type="InterPro" id="IPR015813">
    <property type="entry name" value="Pyrv/PenolPyrv_kinase-like_dom"/>
</dbReference>
<organism evidence="5 6">
    <name type="scientific">Neolewinella xylanilytica</name>
    <dbReference type="NCBI Taxonomy" id="1514080"/>
    <lineage>
        <taxon>Bacteria</taxon>
        <taxon>Pseudomonadati</taxon>
        <taxon>Bacteroidota</taxon>
        <taxon>Saprospiria</taxon>
        <taxon>Saprospirales</taxon>
        <taxon>Lewinellaceae</taxon>
        <taxon>Neolewinella</taxon>
    </lineage>
</organism>
<dbReference type="SUPFAM" id="SSF51621">
    <property type="entry name" value="Phosphoenolpyruvate/pyruvate domain"/>
    <property type="match status" value="1"/>
</dbReference>
<comment type="similarity">
    <text evidence="1">Belongs to the HpcH/HpaI aldolase family.</text>
</comment>
<evidence type="ECO:0000256" key="2">
    <source>
        <dbReference type="ARBA" id="ARBA00022723"/>
    </source>
</evidence>
<dbReference type="GO" id="GO:0016832">
    <property type="term" value="F:aldehyde-lyase activity"/>
    <property type="evidence" value="ECO:0007669"/>
    <property type="project" value="TreeGrafter"/>
</dbReference>
<dbReference type="Gene3D" id="3.20.20.60">
    <property type="entry name" value="Phosphoenolpyruvate-binding domains"/>
    <property type="match status" value="1"/>
</dbReference>
<dbReference type="Proteomes" id="UP000237662">
    <property type="component" value="Unassembled WGS sequence"/>
</dbReference>
<evidence type="ECO:0000256" key="1">
    <source>
        <dbReference type="ARBA" id="ARBA00005568"/>
    </source>
</evidence>
<dbReference type="EMBL" id="PTJC01000005">
    <property type="protein sequence ID" value="PPK87635.1"/>
    <property type="molecule type" value="Genomic_DNA"/>
</dbReference>
<accession>A0A2S6I816</accession>
<evidence type="ECO:0000313" key="5">
    <source>
        <dbReference type="EMBL" id="PPK87635.1"/>
    </source>
</evidence>
<name>A0A2S6I816_9BACT</name>
<protein>
    <submittedName>
        <fullName evidence="5">4-hydroxy-2-oxoheptanedioate aldolase</fullName>
    </submittedName>
</protein>
<sequence>MQLKARLRQSEPLRNVFMTLPVPALAERMGVMGVESITLDMQHGSIEDAHLLGLLQAIRAGGALPLARLAWNRPELIMKALDYGVEGIICPMVDSAEEAAAFVRAAKYPPVGNRSFGPFRADLHHGGDYFADANDGTLCFVMVETAGAVEHLDAIAATPGLDGLFIGPWDLSVSLGLKERANFSDPDLSAVLDRVVAVSKQHGLFSGVFTIRPSDMPGLVGRGFDLITCGTEDVIFQRGLGDWMGAW</sequence>
<dbReference type="AlphaFoldDB" id="A0A2S6I816"/>
<keyword evidence="6" id="KW-1185">Reference proteome</keyword>
<dbReference type="RefSeq" id="WP_104418232.1">
    <property type="nucleotide sequence ID" value="NZ_PTJC01000005.1"/>
</dbReference>
<evidence type="ECO:0000259" key="4">
    <source>
        <dbReference type="Pfam" id="PF03328"/>
    </source>
</evidence>
<evidence type="ECO:0000256" key="3">
    <source>
        <dbReference type="ARBA" id="ARBA00023239"/>
    </source>
</evidence>
<comment type="caution">
    <text evidence="5">The sequence shown here is derived from an EMBL/GenBank/DDBJ whole genome shotgun (WGS) entry which is preliminary data.</text>
</comment>
<dbReference type="Pfam" id="PF03328">
    <property type="entry name" value="HpcH_HpaI"/>
    <property type="match status" value="1"/>
</dbReference>
<evidence type="ECO:0000313" key="6">
    <source>
        <dbReference type="Proteomes" id="UP000237662"/>
    </source>
</evidence>
<feature type="domain" description="HpcH/HpaI aldolase/citrate lyase" evidence="4">
    <location>
        <begin position="16"/>
        <end position="232"/>
    </location>
</feature>
<dbReference type="OrthoDB" id="86160at2"/>
<dbReference type="GO" id="GO:0005737">
    <property type="term" value="C:cytoplasm"/>
    <property type="evidence" value="ECO:0007669"/>
    <property type="project" value="TreeGrafter"/>
</dbReference>
<gene>
    <name evidence="5" type="ORF">CLV84_0582</name>
</gene>
<dbReference type="InterPro" id="IPR050251">
    <property type="entry name" value="HpcH-HpaI_aldolase"/>
</dbReference>
<dbReference type="InterPro" id="IPR040442">
    <property type="entry name" value="Pyrv_kinase-like_dom_sf"/>
</dbReference>
<dbReference type="PANTHER" id="PTHR30502:SF0">
    <property type="entry name" value="PHOSPHOENOLPYRUVATE CARBOXYLASE FAMILY PROTEIN"/>
    <property type="match status" value="1"/>
</dbReference>
<dbReference type="PANTHER" id="PTHR30502">
    <property type="entry name" value="2-KETO-3-DEOXY-L-RHAMNONATE ALDOLASE"/>
    <property type="match status" value="1"/>
</dbReference>
<keyword evidence="2" id="KW-0479">Metal-binding</keyword>
<dbReference type="GO" id="GO:0046872">
    <property type="term" value="F:metal ion binding"/>
    <property type="evidence" value="ECO:0007669"/>
    <property type="project" value="UniProtKB-KW"/>
</dbReference>